<protein>
    <recommendedName>
        <fullName evidence="1">Potassium channel tetramerisation-type BTB domain-containing protein</fullName>
    </recommendedName>
</protein>
<reference evidence="2 3" key="1">
    <citation type="submission" date="2016-06" db="EMBL/GenBank/DDBJ databases">
        <authorList>
            <consortium name="Pathogen Informatics"/>
        </authorList>
    </citation>
    <scope>NUCLEOTIDE SEQUENCE [LARGE SCALE GENOMIC DNA]</scope>
    <source>
        <strain evidence="2">PocGH01</strain>
    </source>
</reference>
<dbReference type="VEuPathDB" id="PlasmoDB:POWCR01_140058600"/>
<gene>
    <name evidence="2" type="primary">PocGH01_14064300</name>
    <name evidence="2" type="ORF">POCGH01_14064300</name>
</gene>
<dbReference type="OrthoDB" id="2414723at2759"/>
<dbReference type="PANTHER" id="PTHR14499">
    <property type="entry name" value="POTASSIUM CHANNEL TETRAMERIZATION DOMAIN-CONTAINING"/>
    <property type="match status" value="1"/>
</dbReference>
<sequence>MERIGTDNIIRINVGGKIYMTTLNIICRYKNSHLCEIVLDDYNMEEIFIDRNGNRFEYILDFLRDGVLICENDMNVLTRILIEAVYFKLFALIKIIKKKISLLYSNMGSNVNKDIFRSIISTIEKRRKKETGKLSKLSGNALKYGELKCMNIKKKKKNCVTFLNVENTVNELKKGDNCVKENIKGNTYKDGAYKNNENVEKANKGDNHRNDNENCLNLVLEKGKSQKILVDRVEEGKKEKIYICKEKNNKSNVNCEENEKTNTNCMLLNVHKQNKAVDYNITNNFINDVEKMNKDAFIQKHLLIKKKKKDNLISSECMNLKNEDYKYVSFSEKNNIFFYNLEPSHENEQVVGVHSEMQNGVNRNNTTGDVSGAHHQNDESHINKANQAQHKNYSNYANSANYANYANYVNCGNYASIPGEHNATYKYNNYKYNNVNNSRRDILVYSEIDDIEETSPFPIISNINLGEQIFSTTVDF</sequence>
<dbReference type="VEuPathDB" id="PlasmoDB:PocGH01_14064300"/>
<dbReference type="AlphaFoldDB" id="A0A1D3UAM2"/>
<dbReference type="EMBL" id="LT594595">
    <property type="protein sequence ID" value="SCQ17198.1"/>
    <property type="molecule type" value="Genomic_DNA"/>
</dbReference>
<evidence type="ECO:0000313" key="2">
    <source>
        <dbReference type="EMBL" id="SCQ17198.1"/>
    </source>
</evidence>
<proteinExistence type="predicted"/>
<dbReference type="InterPro" id="IPR011333">
    <property type="entry name" value="SKP1/BTB/POZ_sf"/>
</dbReference>
<name>A0A1D3UAM2_PLAOA</name>
<dbReference type="InterPro" id="IPR003131">
    <property type="entry name" value="T1-type_BTB"/>
</dbReference>
<evidence type="ECO:0000313" key="3">
    <source>
        <dbReference type="Proteomes" id="UP000242942"/>
    </source>
</evidence>
<dbReference type="CDD" id="cd18316">
    <property type="entry name" value="BTB_POZ_KCTD-like"/>
    <property type="match status" value="1"/>
</dbReference>
<organism evidence="2 3">
    <name type="scientific">Plasmodium ovale</name>
    <name type="common">malaria parasite P. ovale</name>
    <dbReference type="NCBI Taxonomy" id="36330"/>
    <lineage>
        <taxon>Eukaryota</taxon>
        <taxon>Sar</taxon>
        <taxon>Alveolata</taxon>
        <taxon>Apicomplexa</taxon>
        <taxon>Aconoidasida</taxon>
        <taxon>Haemosporida</taxon>
        <taxon>Plasmodiidae</taxon>
        <taxon>Plasmodium</taxon>
        <taxon>Plasmodium (Plasmodium)</taxon>
    </lineage>
</organism>
<dbReference type="SUPFAM" id="SSF54695">
    <property type="entry name" value="POZ domain"/>
    <property type="match status" value="1"/>
</dbReference>
<feature type="domain" description="Potassium channel tetramerisation-type BTB" evidence="1">
    <location>
        <begin position="10"/>
        <end position="92"/>
    </location>
</feature>
<dbReference type="Gene3D" id="3.30.710.10">
    <property type="entry name" value="Potassium Channel Kv1.1, Chain A"/>
    <property type="match status" value="1"/>
</dbReference>
<evidence type="ECO:0000259" key="1">
    <source>
        <dbReference type="Pfam" id="PF02214"/>
    </source>
</evidence>
<dbReference type="PANTHER" id="PTHR14499:SF136">
    <property type="entry name" value="GH08630P"/>
    <property type="match status" value="1"/>
</dbReference>
<dbReference type="GO" id="GO:0051260">
    <property type="term" value="P:protein homooligomerization"/>
    <property type="evidence" value="ECO:0007669"/>
    <property type="project" value="InterPro"/>
</dbReference>
<accession>A0A1D3UAM2</accession>
<dbReference type="Pfam" id="PF02214">
    <property type="entry name" value="BTB_2"/>
    <property type="match status" value="1"/>
</dbReference>
<dbReference type="Proteomes" id="UP000242942">
    <property type="component" value="Chromosome 14"/>
</dbReference>
<keyword evidence="3" id="KW-1185">Reference proteome</keyword>